<dbReference type="AlphaFoldDB" id="A0A1W1YIM6"/>
<evidence type="ECO:0000256" key="2">
    <source>
        <dbReference type="ARBA" id="ARBA00022679"/>
    </source>
</evidence>
<evidence type="ECO:0000256" key="1">
    <source>
        <dbReference type="ARBA" id="ARBA00022603"/>
    </source>
</evidence>
<organism evidence="3 4">
    <name type="scientific">Fulvimarina manganoxydans</name>
    <dbReference type="NCBI Taxonomy" id="937218"/>
    <lineage>
        <taxon>Bacteria</taxon>
        <taxon>Pseudomonadati</taxon>
        <taxon>Pseudomonadota</taxon>
        <taxon>Alphaproteobacteria</taxon>
        <taxon>Hyphomicrobiales</taxon>
        <taxon>Aurantimonadaceae</taxon>
        <taxon>Fulvimarina</taxon>
    </lineage>
</organism>
<evidence type="ECO:0000313" key="4">
    <source>
        <dbReference type="Proteomes" id="UP000192656"/>
    </source>
</evidence>
<dbReference type="Gene3D" id="3.40.50.12710">
    <property type="match status" value="1"/>
</dbReference>
<dbReference type="OrthoDB" id="9794208at2"/>
<proteinExistence type="predicted"/>
<dbReference type="GO" id="GO:0035243">
    <property type="term" value="F:protein-arginine omega-N symmetric methyltransferase activity"/>
    <property type="evidence" value="ECO:0007669"/>
    <property type="project" value="TreeGrafter"/>
</dbReference>
<sequence length="380" mass="40611">MTTPLLGRIAKEVEARGPISIERYWQIALFDRRHGYYSSREPFGRGGDFVTAPEVSQMFGELLGAWVAAAWEGLGAPNPFLLAEIGPGRGTLMADMLRTLRKSAPHCMAASRIRLVETSERLAALQAVKLEGFDLPIKRVRGVEELETLPAIVVANELFDAIAIRQFVHQQGKWHERRIGLNGEGALEFVIIPLEADEAEAIAGIAANSAKPLPHSEEGAILEVSPAREALASTLAERLATHGGAGLFIDYGHGMTGFGDTFQAMSEHRYVSVLDGPGEADLTSHVDFARLAACFADKGLSVAPLVGQGPFLLSLGLLERAGRLGAPLGEAGREAIRADVQRLAGNGPKDMGDLFKILAVASAPLPLPPFTLRPGDGFAN</sequence>
<dbReference type="Proteomes" id="UP000192656">
    <property type="component" value="Unassembled WGS sequence"/>
</dbReference>
<dbReference type="PANTHER" id="PTHR12049:SF7">
    <property type="entry name" value="PROTEIN ARGININE METHYLTRANSFERASE NDUFAF7, MITOCHONDRIAL"/>
    <property type="match status" value="1"/>
</dbReference>
<gene>
    <name evidence="3" type="ORF">SAMN06297251_101350</name>
</gene>
<dbReference type="Pfam" id="PF02636">
    <property type="entry name" value="Methyltransf_28"/>
    <property type="match status" value="1"/>
</dbReference>
<dbReference type="PANTHER" id="PTHR12049">
    <property type="entry name" value="PROTEIN ARGININE METHYLTRANSFERASE NDUFAF7, MITOCHONDRIAL"/>
    <property type="match status" value="1"/>
</dbReference>
<dbReference type="InterPro" id="IPR003788">
    <property type="entry name" value="NDUFAF7"/>
</dbReference>
<protein>
    <submittedName>
        <fullName evidence="3">SAM-dependent methyltransferase, MidA family</fullName>
    </submittedName>
</protein>
<dbReference type="STRING" id="937218.SAMN06297251_101350"/>
<accession>A0A1W1YIM6</accession>
<dbReference type="RefSeq" id="WP_084408226.1">
    <property type="nucleotide sequence ID" value="NZ_FWXR01000001.1"/>
</dbReference>
<dbReference type="EMBL" id="FWXR01000001">
    <property type="protein sequence ID" value="SMC36019.1"/>
    <property type="molecule type" value="Genomic_DNA"/>
</dbReference>
<reference evidence="3 4" key="1">
    <citation type="submission" date="2017-04" db="EMBL/GenBank/DDBJ databases">
        <authorList>
            <person name="Afonso C.L."/>
            <person name="Miller P.J."/>
            <person name="Scott M.A."/>
            <person name="Spackman E."/>
            <person name="Goraichik I."/>
            <person name="Dimitrov K.M."/>
            <person name="Suarez D.L."/>
            <person name="Swayne D.E."/>
        </authorList>
    </citation>
    <scope>NUCLEOTIDE SEQUENCE [LARGE SCALE GENOMIC DNA]</scope>
    <source>
        <strain evidence="3 4">CGMCC 1.10972</strain>
    </source>
</reference>
<keyword evidence="2 3" id="KW-0808">Transferase</keyword>
<dbReference type="InterPro" id="IPR038375">
    <property type="entry name" value="NDUFAF7_sf"/>
</dbReference>
<dbReference type="GO" id="GO:0032259">
    <property type="term" value="P:methylation"/>
    <property type="evidence" value="ECO:0007669"/>
    <property type="project" value="UniProtKB-KW"/>
</dbReference>
<dbReference type="SUPFAM" id="SSF53335">
    <property type="entry name" value="S-adenosyl-L-methionine-dependent methyltransferases"/>
    <property type="match status" value="1"/>
</dbReference>
<name>A0A1W1YIM6_9HYPH</name>
<keyword evidence="4" id="KW-1185">Reference proteome</keyword>
<evidence type="ECO:0000313" key="3">
    <source>
        <dbReference type="EMBL" id="SMC36019.1"/>
    </source>
</evidence>
<keyword evidence="1 3" id="KW-0489">Methyltransferase</keyword>
<dbReference type="InterPro" id="IPR029063">
    <property type="entry name" value="SAM-dependent_MTases_sf"/>
</dbReference>